<dbReference type="InterPro" id="IPR014710">
    <property type="entry name" value="RmlC-like_jellyroll"/>
</dbReference>
<dbReference type="Pfam" id="PF00027">
    <property type="entry name" value="cNMP_binding"/>
    <property type="match status" value="1"/>
</dbReference>
<feature type="non-terminal residue" evidence="2">
    <location>
        <position position="58"/>
    </location>
</feature>
<dbReference type="Proteomes" id="UP000054560">
    <property type="component" value="Unassembled WGS sequence"/>
</dbReference>
<protein>
    <recommendedName>
        <fullName evidence="1">Cyclic nucleotide-binding domain-containing protein</fullName>
    </recommendedName>
</protein>
<dbReference type="OrthoDB" id="417078at2759"/>
<dbReference type="EMBL" id="KQ244209">
    <property type="protein sequence ID" value="KNC74644.1"/>
    <property type="molecule type" value="Genomic_DNA"/>
</dbReference>
<dbReference type="InterPro" id="IPR000595">
    <property type="entry name" value="cNMP-bd_dom"/>
</dbReference>
<reference evidence="2 3" key="1">
    <citation type="submission" date="2011-02" db="EMBL/GenBank/DDBJ databases">
        <title>The Genome Sequence of Sphaeroforma arctica JP610.</title>
        <authorList>
            <consortium name="The Broad Institute Genome Sequencing Platform"/>
            <person name="Russ C."/>
            <person name="Cuomo C."/>
            <person name="Young S.K."/>
            <person name="Zeng Q."/>
            <person name="Gargeya S."/>
            <person name="Alvarado L."/>
            <person name="Berlin A."/>
            <person name="Chapman S.B."/>
            <person name="Chen Z."/>
            <person name="Freedman E."/>
            <person name="Gellesch M."/>
            <person name="Goldberg J."/>
            <person name="Griggs A."/>
            <person name="Gujja S."/>
            <person name="Heilman E."/>
            <person name="Heiman D."/>
            <person name="Howarth C."/>
            <person name="Mehta T."/>
            <person name="Neiman D."/>
            <person name="Pearson M."/>
            <person name="Roberts A."/>
            <person name="Saif S."/>
            <person name="Shea T."/>
            <person name="Shenoy N."/>
            <person name="Sisk P."/>
            <person name="Stolte C."/>
            <person name="Sykes S."/>
            <person name="White J."/>
            <person name="Yandava C."/>
            <person name="Burger G."/>
            <person name="Gray M.W."/>
            <person name="Holland P.W.H."/>
            <person name="King N."/>
            <person name="Lang F.B.F."/>
            <person name="Roger A.J."/>
            <person name="Ruiz-Trillo I."/>
            <person name="Haas B."/>
            <person name="Nusbaum C."/>
            <person name="Birren B."/>
        </authorList>
    </citation>
    <scope>NUCLEOTIDE SEQUENCE [LARGE SCALE GENOMIC DNA]</scope>
    <source>
        <strain evidence="2 3">JP610</strain>
    </source>
</reference>
<sequence>DYGHYFYVLQEGECEVYAHKFDEPAIRVATLHRGSSFGELALMYTGYRRATLVATEDT</sequence>
<dbReference type="SUPFAM" id="SSF51206">
    <property type="entry name" value="cAMP-binding domain-like"/>
    <property type="match status" value="1"/>
</dbReference>
<dbReference type="STRING" id="667725.A0A0L0FD03"/>
<organism evidence="2 3">
    <name type="scientific">Sphaeroforma arctica JP610</name>
    <dbReference type="NCBI Taxonomy" id="667725"/>
    <lineage>
        <taxon>Eukaryota</taxon>
        <taxon>Ichthyosporea</taxon>
        <taxon>Ichthyophonida</taxon>
        <taxon>Sphaeroforma</taxon>
    </lineage>
</organism>
<dbReference type="GeneID" id="25913319"/>
<keyword evidence="3" id="KW-1185">Reference proteome</keyword>
<dbReference type="RefSeq" id="XP_014148546.1">
    <property type="nucleotide sequence ID" value="XM_014293071.1"/>
</dbReference>
<evidence type="ECO:0000313" key="2">
    <source>
        <dbReference type="EMBL" id="KNC74644.1"/>
    </source>
</evidence>
<dbReference type="AlphaFoldDB" id="A0A0L0FD03"/>
<dbReference type="PANTHER" id="PTHR23011">
    <property type="entry name" value="CYCLIC NUCLEOTIDE-BINDING DOMAIN CONTAINING PROTEIN"/>
    <property type="match status" value="1"/>
</dbReference>
<dbReference type="PROSITE" id="PS50042">
    <property type="entry name" value="CNMP_BINDING_3"/>
    <property type="match status" value="1"/>
</dbReference>
<name>A0A0L0FD03_9EUKA</name>
<feature type="non-terminal residue" evidence="2">
    <location>
        <position position="1"/>
    </location>
</feature>
<proteinExistence type="predicted"/>
<dbReference type="Gene3D" id="2.60.120.10">
    <property type="entry name" value="Jelly Rolls"/>
    <property type="match status" value="1"/>
</dbReference>
<evidence type="ECO:0000259" key="1">
    <source>
        <dbReference type="PROSITE" id="PS50042"/>
    </source>
</evidence>
<gene>
    <name evidence="2" type="ORF">SARC_12815</name>
</gene>
<evidence type="ECO:0000313" key="3">
    <source>
        <dbReference type="Proteomes" id="UP000054560"/>
    </source>
</evidence>
<feature type="domain" description="Cyclic nucleotide-binding" evidence="1">
    <location>
        <begin position="1"/>
        <end position="58"/>
    </location>
</feature>
<dbReference type="CDD" id="cd00038">
    <property type="entry name" value="CAP_ED"/>
    <property type="match status" value="1"/>
</dbReference>
<accession>A0A0L0FD03</accession>
<dbReference type="InterPro" id="IPR018490">
    <property type="entry name" value="cNMP-bd_dom_sf"/>
</dbReference>
<dbReference type="PANTHER" id="PTHR23011:SF28">
    <property type="entry name" value="CYCLIC NUCLEOTIDE-BINDING DOMAIN CONTAINING PROTEIN"/>
    <property type="match status" value="1"/>
</dbReference>
<dbReference type="PRINTS" id="PR00103">
    <property type="entry name" value="CAMPKINASE"/>
</dbReference>